<dbReference type="PRINTS" id="PR00080">
    <property type="entry name" value="SDRFAMILY"/>
</dbReference>
<dbReference type="AlphaFoldDB" id="A0A4Z0MK57"/>
<evidence type="ECO:0000256" key="1">
    <source>
        <dbReference type="ARBA" id="ARBA00006484"/>
    </source>
</evidence>
<gene>
    <name evidence="4" type="ORF">EU557_15735</name>
</gene>
<comment type="similarity">
    <text evidence="1 3">Belongs to the short-chain dehydrogenases/reductases (SDR) family.</text>
</comment>
<evidence type="ECO:0000313" key="4">
    <source>
        <dbReference type="EMBL" id="TGD79668.1"/>
    </source>
</evidence>
<dbReference type="OrthoDB" id="9808814at2"/>
<evidence type="ECO:0000256" key="3">
    <source>
        <dbReference type="RuleBase" id="RU000363"/>
    </source>
</evidence>
<dbReference type="Proteomes" id="UP000298284">
    <property type="component" value="Unassembled WGS sequence"/>
</dbReference>
<dbReference type="PIRSF" id="PIRSF000126">
    <property type="entry name" value="11-beta-HSD1"/>
    <property type="match status" value="1"/>
</dbReference>
<keyword evidence="5" id="KW-1185">Reference proteome</keyword>
<dbReference type="PRINTS" id="PR00081">
    <property type="entry name" value="GDHRDH"/>
</dbReference>
<comment type="caution">
    <text evidence="4">The sequence shown here is derived from an EMBL/GenBank/DDBJ whole genome shotgun (WGS) entry which is preliminary data.</text>
</comment>
<dbReference type="PANTHER" id="PTHR42901">
    <property type="entry name" value="ALCOHOL DEHYDROGENASE"/>
    <property type="match status" value="1"/>
</dbReference>
<proteinExistence type="inferred from homology"/>
<dbReference type="Gene3D" id="3.40.50.720">
    <property type="entry name" value="NAD(P)-binding Rossmann-like Domain"/>
    <property type="match status" value="1"/>
</dbReference>
<dbReference type="SUPFAM" id="SSF51735">
    <property type="entry name" value="NAD(P)-binding Rossmann-fold domains"/>
    <property type="match status" value="1"/>
</dbReference>
<dbReference type="PANTHER" id="PTHR42901:SF1">
    <property type="entry name" value="ALCOHOL DEHYDROGENASE"/>
    <property type="match status" value="1"/>
</dbReference>
<reference evidence="4 5" key="1">
    <citation type="submission" date="2019-04" db="EMBL/GenBank/DDBJ databases">
        <authorList>
            <person name="Feng G."/>
            <person name="Zhang J."/>
            <person name="Zhu H."/>
        </authorList>
    </citation>
    <scope>NUCLEOTIDE SEQUENCE [LARGE SCALE GENOMIC DNA]</scope>
    <source>
        <strain evidence="4 5">JCM 19491</strain>
    </source>
</reference>
<keyword evidence="2" id="KW-0560">Oxidoreductase</keyword>
<dbReference type="RefSeq" id="WP_135531414.1">
    <property type="nucleotide sequence ID" value="NZ_SRKZ01000004.1"/>
</dbReference>
<dbReference type="InterPro" id="IPR002347">
    <property type="entry name" value="SDR_fam"/>
</dbReference>
<dbReference type="Pfam" id="PF00106">
    <property type="entry name" value="adh_short"/>
    <property type="match status" value="1"/>
</dbReference>
<evidence type="ECO:0000256" key="2">
    <source>
        <dbReference type="ARBA" id="ARBA00023002"/>
    </source>
</evidence>
<organism evidence="4 5">
    <name type="scientific">Hymenobacter wooponensis</name>
    <dbReference type="NCBI Taxonomy" id="1525360"/>
    <lineage>
        <taxon>Bacteria</taxon>
        <taxon>Pseudomonadati</taxon>
        <taxon>Bacteroidota</taxon>
        <taxon>Cytophagia</taxon>
        <taxon>Cytophagales</taxon>
        <taxon>Hymenobacteraceae</taxon>
        <taxon>Hymenobacter</taxon>
    </lineage>
</organism>
<protein>
    <submittedName>
        <fullName evidence="4">SDR family oxidoreductase</fullName>
    </submittedName>
</protein>
<dbReference type="EMBL" id="SRKZ01000004">
    <property type="protein sequence ID" value="TGD79668.1"/>
    <property type="molecule type" value="Genomic_DNA"/>
</dbReference>
<accession>A0A4Z0MK57</accession>
<sequence length="266" mass="28993">MTNKQKYALITGATSGIGYELAKLFAQDQYNLVLVARNQEELDQKASEFKQQHGIEVVTVAKDLFKREAPFEVYDAVKAQGLQVDVLVNDAGQGQYGEFTETDINRELDIIQLNIGAYVTLTKCFLKEMVGRGDGKILNVSSIGGELPGPLQAVYHGTKAFVTSFTEAIREETKDKGISITALLPGVTDTDFFNKADMTESKLVKEGSKADPAKVAQDGYDALMANKDKVVSGLKNKVQVAVSNIIPDDLVAANMHQQGKPSEENK</sequence>
<dbReference type="InterPro" id="IPR036291">
    <property type="entry name" value="NAD(P)-bd_dom_sf"/>
</dbReference>
<dbReference type="GO" id="GO:0016491">
    <property type="term" value="F:oxidoreductase activity"/>
    <property type="evidence" value="ECO:0007669"/>
    <property type="project" value="UniProtKB-KW"/>
</dbReference>
<name>A0A4Z0MK57_9BACT</name>
<evidence type="ECO:0000313" key="5">
    <source>
        <dbReference type="Proteomes" id="UP000298284"/>
    </source>
</evidence>